<evidence type="ECO:0008006" key="3">
    <source>
        <dbReference type="Google" id="ProtNLM"/>
    </source>
</evidence>
<evidence type="ECO:0000313" key="2">
    <source>
        <dbReference type="Proteomes" id="UP000537260"/>
    </source>
</evidence>
<comment type="caution">
    <text evidence="1">The sequence shown here is derived from an EMBL/GenBank/DDBJ whole genome shotgun (WGS) entry which is preliminary data.</text>
</comment>
<name>A0A7Z0ECQ6_9MICO</name>
<organism evidence="1 2">
    <name type="scientific">Glaciibacter psychrotolerans</name>
    <dbReference type="NCBI Taxonomy" id="670054"/>
    <lineage>
        <taxon>Bacteria</taxon>
        <taxon>Bacillati</taxon>
        <taxon>Actinomycetota</taxon>
        <taxon>Actinomycetes</taxon>
        <taxon>Micrococcales</taxon>
        <taxon>Microbacteriaceae</taxon>
        <taxon>Glaciibacter</taxon>
    </lineage>
</organism>
<gene>
    <name evidence="1" type="ORF">HNR05_000991</name>
</gene>
<accession>A0A7Z0ECQ6</accession>
<evidence type="ECO:0000313" key="1">
    <source>
        <dbReference type="EMBL" id="NYJ19200.1"/>
    </source>
</evidence>
<dbReference type="RefSeq" id="WP_179578000.1">
    <property type="nucleotide sequence ID" value="NZ_JACCFM010000001.1"/>
</dbReference>
<dbReference type="AlphaFoldDB" id="A0A7Z0ECQ6"/>
<protein>
    <recommendedName>
        <fullName evidence="3">DUF3168 domain-containing protein</fullName>
    </recommendedName>
</protein>
<dbReference type="EMBL" id="JACCFM010000001">
    <property type="protein sequence ID" value="NYJ19200.1"/>
    <property type="molecule type" value="Genomic_DNA"/>
</dbReference>
<proteinExistence type="predicted"/>
<keyword evidence="2" id="KW-1185">Reference proteome</keyword>
<dbReference type="Proteomes" id="UP000537260">
    <property type="component" value="Unassembled WGS sequence"/>
</dbReference>
<reference evidence="1 2" key="1">
    <citation type="submission" date="2020-07" db="EMBL/GenBank/DDBJ databases">
        <title>Sequencing the genomes of 1000 actinobacteria strains.</title>
        <authorList>
            <person name="Klenk H.-P."/>
        </authorList>
    </citation>
    <scope>NUCLEOTIDE SEQUENCE [LARGE SCALE GENOMIC DNA]</scope>
    <source>
        <strain evidence="1 2">LI1</strain>
    </source>
</reference>
<sequence>MQQHTTAIESLAKTAPAFASKTFVLVARDPVGKIPTTPYLVIYPADGADTQERNTGSNSTQHPRFTLHVVGSSYGQVATAVKQLKDRFVINGFGVEMSVPGEQSGKLWFESPLPIQVDNDINPGLAYQVLEIGWSADAL</sequence>